<accession>A0A9P4JDB8</accession>
<organism evidence="2 3">
    <name type="scientific">Delitschia confertaspora ATCC 74209</name>
    <dbReference type="NCBI Taxonomy" id="1513339"/>
    <lineage>
        <taxon>Eukaryota</taxon>
        <taxon>Fungi</taxon>
        <taxon>Dikarya</taxon>
        <taxon>Ascomycota</taxon>
        <taxon>Pezizomycotina</taxon>
        <taxon>Dothideomycetes</taxon>
        <taxon>Pleosporomycetidae</taxon>
        <taxon>Pleosporales</taxon>
        <taxon>Delitschiaceae</taxon>
        <taxon>Delitschia</taxon>
    </lineage>
</organism>
<evidence type="ECO:0000313" key="2">
    <source>
        <dbReference type="EMBL" id="KAF2197357.1"/>
    </source>
</evidence>
<dbReference type="Proteomes" id="UP000799536">
    <property type="component" value="Unassembled WGS sequence"/>
</dbReference>
<dbReference type="EMBL" id="ML994245">
    <property type="protein sequence ID" value="KAF2197357.1"/>
    <property type="molecule type" value="Genomic_DNA"/>
</dbReference>
<feature type="compositionally biased region" description="Polar residues" evidence="1">
    <location>
        <begin position="187"/>
        <end position="205"/>
    </location>
</feature>
<feature type="compositionally biased region" description="Polar residues" evidence="1">
    <location>
        <begin position="239"/>
        <end position="249"/>
    </location>
</feature>
<evidence type="ECO:0000313" key="3">
    <source>
        <dbReference type="Proteomes" id="UP000799536"/>
    </source>
</evidence>
<feature type="region of interest" description="Disordered" evidence="1">
    <location>
        <begin position="98"/>
        <end position="255"/>
    </location>
</feature>
<dbReference type="AlphaFoldDB" id="A0A9P4JDB8"/>
<sequence>MSNRQNQWFVPEQDIAREVITADIQRYLGPDALVKPGTGTGENEGVRGYWITAYRTLTTQMIQDLQLDSRRWRAESGRGSPQSQDCKVSRVPNVATVAYKDSRTHESRQYYGPTQPASTPVEYPQSREPPRQAYPQPSSHYPPGEHYTHAPPQSQYPPQQPAYTQYPPRTTQPPQYGGYAQPPQRESPYQATSDPAYSYYQQQPASEPPRQPPVYAQAPSAARPGYYIASDGREYPLSAQPQATPQAPNSGRRRG</sequence>
<dbReference type="OrthoDB" id="4146887at2759"/>
<protein>
    <submittedName>
        <fullName evidence="2">Uncharacterized protein</fullName>
    </submittedName>
</protein>
<dbReference type="PANTHER" id="PTHR39609:SF1">
    <property type="entry name" value="RFEG"/>
    <property type="match status" value="1"/>
</dbReference>
<dbReference type="PANTHER" id="PTHR39609">
    <property type="entry name" value="RFEG-RELATED"/>
    <property type="match status" value="1"/>
</dbReference>
<name>A0A9P4JDB8_9PLEO</name>
<proteinExistence type="predicted"/>
<gene>
    <name evidence="2" type="ORF">GQ43DRAFT_435222</name>
</gene>
<keyword evidence="3" id="KW-1185">Reference proteome</keyword>
<reference evidence="2" key="1">
    <citation type="journal article" date="2020" name="Stud. Mycol.">
        <title>101 Dothideomycetes genomes: a test case for predicting lifestyles and emergence of pathogens.</title>
        <authorList>
            <person name="Haridas S."/>
            <person name="Albert R."/>
            <person name="Binder M."/>
            <person name="Bloem J."/>
            <person name="Labutti K."/>
            <person name="Salamov A."/>
            <person name="Andreopoulos B."/>
            <person name="Baker S."/>
            <person name="Barry K."/>
            <person name="Bills G."/>
            <person name="Bluhm B."/>
            <person name="Cannon C."/>
            <person name="Castanera R."/>
            <person name="Culley D."/>
            <person name="Daum C."/>
            <person name="Ezra D."/>
            <person name="Gonzalez J."/>
            <person name="Henrissat B."/>
            <person name="Kuo A."/>
            <person name="Liang C."/>
            <person name="Lipzen A."/>
            <person name="Lutzoni F."/>
            <person name="Magnuson J."/>
            <person name="Mondo S."/>
            <person name="Nolan M."/>
            <person name="Ohm R."/>
            <person name="Pangilinan J."/>
            <person name="Park H.-J."/>
            <person name="Ramirez L."/>
            <person name="Alfaro M."/>
            <person name="Sun H."/>
            <person name="Tritt A."/>
            <person name="Yoshinaga Y."/>
            <person name="Zwiers L.-H."/>
            <person name="Turgeon B."/>
            <person name="Goodwin S."/>
            <person name="Spatafora J."/>
            <person name="Crous P."/>
            <person name="Grigoriev I."/>
        </authorList>
    </citation>
    <scope>NUCLEOTIDE SEQUENCE</scope>
    <source>
        <strain evidence="2">ATCC 74209</strain>
    </source>
</reference>
<evidence type="ECO:0000256" key="1">
    <source>
        <dbReference type="SAM" id="MobiDB-lite"/>
    </source>
</evidence>
<feature type="region of interest" description="Disordered" evidence="1">
    <location>
        <begin position="72"/>
        <end position="91"/>
    </location>
</feature>
<comment type="caution">
    <text evidence="2">The sequence shown here is derived from an EMBL/GenBank/DDBJ whole genome shotgun (WGS) entry which is preliminary data.</text>
</comment>
<feature type="compositionally biased region" description="Low complexity" evidence="1">
    <location>
        <begin position="161"/>
        <end position="184"/>
    </location>
</feature>